<name>U7QGF8_9CYAN</name>
<comment type="caution">
    <text evidence="1">The sequence shown here is derived from an EMBL/GenBank/DDBJ whole genome shotgun (WGS) entry which is preliminary data.</text>
</comment>
<protein>
    <submittedName>
        <fullName evidence="1">Uncharacterized protein</fullName>
    </submittedName>
</protein>
<keyword evidence="2" id="KW-1185">Reference proteome</keyword>
<reference evidence="1 2" key="1">
    <citation type="journal article" date="2013" name="Front. Microbiol.">
        <title>Comparative genomic analyses of the cyanobacterium, Lyngbya aestuarii BL J, a powerful hydrogen producer.</title>
        <authorList>
            <person name="Kothari A."/>
            <person name="Vaughn M."/>
            <person name="Garcia-Pichel F."/>
        </authorList>
    </citation>
    <scope>NUCLEOTIDE SEQUENCE [LARGE SCALE GENOMIC DNA]</scope>
    <source>
        <strain evidence="1 2">BL J</strain>
    </source>
</reference>
<sequence>MQIFGQGFKLIIQGVYSFRTDCLEPENLESLICLISHENYCNW</sequence>
<dbReference type="EMBL" id="AUZM01000055">
    <property type="protein sequence ID" value="ERT05506.1"/>
    <property type="molecule type" value="Genomic_DNA"/>
</dbReference>
<gene>
    <name evidence="1" type="ORF">M595_4550</name>
</gene>
<dbReference type="Proteomes" id="UP000017127">
    <property type="component" value="Unassembled WGS sequence"/>
</dbReference>
<organism evidence="1 2">
    <name type="scientific">Lyngbya aestuarii BL J</name>
    <dbReference type="NCBI Taxonomy" id="1348334"/>
    <lineage>
        <taxon>Bacteria</taxon>
        <taxon>Bacillati</taxon>
        <taxon>Cyanobacteriota</taxon>
        <taxon>Cyanophyceae</taxon>
        <taxon>Oscillatoriophycideae</taxon>
        <taxon>Oscillatoriales</taxon>
        <taxon>Microcoleaceae</taxon>
        <taxon>Lyngbya</taxon>
    </lineage>
</organism>
<accession>U7QGF8</accession>
<evidence type="ECO:0000313" key="2">
    <source>
        <dbReference type="Proteomes" id="UP000017127"/>
    </source>
</evidence>
<proteinExistence type="predicted"/>
<dbReference type="AlphaFoldDB" id="U7QGF8"/>
<evidence type="ECO:0000313" key="1">
    <source>
        <dbReference type="EMBL" id="ERT05506.1"/>
    </source>
</evidence>